<dbReference type="GO" id="GO:0006623">
    <property type="term" value="P:protein targeting to vacuole"/>
    <property type="evidence" value="ECO:0007669"/>
    <property type="project" value="TreeGrafter"/>
</dbReference>
<dbReference type="SUPFAM" id="SSF57903">
    <property type="entry name" value="FYVE/PHD zinc finger"/>
    <property type="match status" value="1"/>
</dbReference>
<keyword evidence="7" id="KW-1185">Reference proteome</keyword>
<gene>
    <name evidence="6" type="ORF">SPRG_09389</name>
</gene>
<dbReference type="PANTHER" id="PTHR47794:SF1">
    <property type="entry name" value="VACUOLAR PROTEIN SORTING-ASSOCIATED PROTEIN 27"/>
    <property type="match status" value="1"/>
</dbReference>
<dbReference type="PROSITE" id="PS50178">
    <property type="entry name" value="ZF_FYVE"/>
    <property type="match status" value="1"/>
</dbReference>
<reference evidence="6 7" key="1">
    <citation type="journal article" date="2013" name="PLoS Genet.">
        <title>Distinctive expansion of potential virulence genes in the genome of the oomycete fish pathogen Saprolegnia parasitica.</title>
        <authorList>
            <person name="Jiang R.H."/>
            <person name="de Bruijn I."/>
            <person name="Haas B.J."/>
            <person name="Belmonte R."/>
            <person name="Lobach L."/>
            <person name="Christie J."/>
            <person name="van den Ackerveken G."/>
            <person name="Bottin A."/>
            <person name="Bulone V."/>
            <person name="Diaz-Moreno S.M."/>
            <person name="Dumas B."/>
            <person name="Fan L."/>
            <person name="Gaulin E."/>
            <person name="Govers F."/>
            <person name="Grenville-Briggs L.J."/>
            <person name="Horner N.R."/>
            <person name="Levin J.Z."/>
            <person name="Mammella M."/>
            <person name="Meijer H.J."/>
            <person name="Morris P."/>
            <person name="Nusbaum C."/>
            <person name="Oome S."/>
            <person name="Phillips A.J."/>
            <person name="van Rooyen D."/>
            <person name="Rzeszutek E."/>
            <person name="Saraiva M."/>
            <person name="Secombes C.J."/>
            <person name="Seidl M.F."/>
            <person name="Snel B."/>
            <person name="Stassen J.H."/>
            <person name="Sykes S."/>
            <person name="Tripathy S."/>
            <person name="van den Berg H."/>
            <person name="Vega-Arreguin J.C."/>
            <person name="Wawra S."/>
            <person name="Young S.K."/>
            <person name="Zeng Q."/>
            <person name="Dieguez-Uribeondo J."/>
            <person name="Russ C."/>
            <person name="Tyler B.M."/>
            <person name="van West P."/>
        </authorList>
    </citation>
    <scope>NUCLEOTIDE SEQUENCE [LARGE SCALE GENOMIC DNA]</scope>
    <source>
        <strain evidence="6 7">CBS 223.65</strain>
    </source>
</reference>
<evidence type="ECO:0000256" key="2">
    <source>
        <dbReference type="ARBA" id="ARBA00022771"/>
    </source>
</evidence>
<dbReference type="Proteomes" id="UP000030745">
    <property type="component" value="Unassembled WGS sequence"/>
</dbReference>
<dbReference type="InterPro" id="IPR000306">
    <property type="entry name" value="Znf_FYVE"/>
</dbReference>
<dbReference type="STRING" id="695850.A0A067CFW0"/>
<proteinExistence type="predicted"/>
<dbReference type="VEuPathDB" id="FungiDB:SPRG_09389"/>
<dbReference type="PANTHER" id="PTHR47794">
    <property type="entry name" value="VACUOLAR PROTEIN SORTING-ASSOCIATED PROTEIN 27"/>
    <property type="match status" value="1"/>
</dbReference>
<dbReference type="GO" id="GO:0043328">
    <property type="term" value="P:protein transport to vacuole involved in ubiquitin-dependent protein catabolic process via the multivesicular body sorting pathway"/>
    <property type="evidence" value="ECO:0007669"/>
    <property type="project" value="TreeGrafter"/>
</dbReference>
<dbReference type="EMBL" id="KK583232">
    <property type="protein sequence ID" value="KDO25446.1"/>
    <property type="molecule type" value="Genomic_DNA"/>
</dbReference>
<dbReference type="RefSeq" id="XP_012203872.1">
    <property type="nucleotide sequence ID" value="XM_012348482.1"/>
</dbReference>
<dbReference type="GO" id="GO:0032266">
    <property type="term" value="F:phosphatidylinositol-3-phosphate binding"/>
    <property type="evidence" value="ECO:0007669"/>
    <property type="project" value="TreeGrafter"/>
</dbReference>
<dbReference type="InterPro" id="IPR017455">
    <property type="entry name" value="Znf_FYVE-rel"/>
</dbReference>
<dbReference type="GO" id="GO:0043130">
    <property type="term" value="F:ubiquitin binding"/>
    <property type="evidence" value="ECO:0007669"/>
    <property type="project" value="TreeGrafter"/>
</dbReference>
<evidence type="ECO:0000256" key="4">
    <source>
        <dbReference type="PROSITE-ProRule" id="PRU00091"/>
    </source>
</evidence>
<keyword evidence="2 4" id="KW-0863">Zinc-finger</keyword>
<dbReference type="Gene3D" id="3.30.40.10">
    <property type="entry name" value="Zinc/RING finger domain, C3HC4 (zinc finger)"/>
    <property type="match status" value="1"/>
</dbReference>
<evidence type="ECO:0000313" key="7">
    <source>
        <dbReference type="Proteomes" id="UP000030745"/>
    </source>
</evidence>
<dbReference type="SMART" id="SM00064">
    <property type="entry name" value="FYVE"/>
    <property type="match status" value="1"/>
</dbReference>
<dbReference type="GO" id="GO:0033565">
    <property type="term" value="C:ESCRT-0 complex"/>
    <property type="evidence" value="ECO:0007669"/>
    <property type="project" value="TreeGrafter"/>
</dbReference>
<dbReference type="CDD" id="cd15760">
    <property type="entry name" value="FYVE_scVPS27p_like"/>
    <property type="match status" value="1"/>
</dbReference>
<dbReference type="InterPro" id="IPR013083">
    <property type="entry name" value="Znf_RING/FYVE/PHD"/>
</dbReference>
<dbReference type="InterPro" id="IPR011011">
    <property type="entry name" value="Znf_FYVE_PHD"/>
</dbReference>
<dbReference type="AlphaFoldDB" id="A0A067CFW0"/>
<evidence type="ECO:0000259" key="5">
    <source>
        <dbReference type="PROSITE" id="PS50178"/>
    </source>
</evidence>
<protein>
    <recommendedName>
        <fullName evidence="5">FYVE-type domain-containing protein</fullName>
    </recommendedName>
</protein>
<sequence>MQLPALLHVVADADWPRLLAALTELPQPSPLSCDGSGLSVLHWACLHRDVPAYIMVAILNVFPDAAATAAPGGDTPFALATRRMCRQQVLNVLFAACPDADCGTKAAVHRCRPLPPRWQEDVKCGLCLAAFTPARRRHHCRNCGLSVCAAHSQQKASLAMIPAASPQRLCDVCASTLAQFADLADNQGAE</sequence>
<dbReference type="OMA" id="TRRMCRQ"/>
<dbReference type="Pfam" id="PF01363">
    <property type="entry name" value="FYVE"/>
    <property type="match status" value="1"/>
</dbReference>
<evidence type="ECO:0000256" key="1">
    <source>
        <dbReference type="ARBA" id="ARBA00022723"/>
    </source>
</evidence>
<keyword evidence="3" id="KW-0862">Zinc</keyword>
<dbReference type="GO" id="GO:0008270">
    <property type="term" value="F:zinc ion binding"/>
    <property type="evidence" value="ECO:0007669"/>
    <property type="project" value="UniProtKB-KW"/>
</dbReference>
<keyword evidence="1" id="KW-0479">Metal-binding</keyword>
<accession>A0A067CFW0</accession>
<feature type="domain" description="FYVE-type" evidence="5">
    <location>
        <begin position="118"/>
        <end position="178"/>
    </location>
</feature>
<evidence type="ECO:0000313" key="6">
    <source>
        <dbReference type="EMBL" id="KDO25446.1"/>
    </source>
</evidence>
<dbReference type="GeneID" id="24131555"/>
<dbReference type="KEGG" id="spar:SPRG_09389"/>
<evidence type="ECO:0000256" key="3">
    <source>
        <dbReference type="ARBA" id="ARBA00022833"/>
    </source>
</evidence>
<dbReference type="OrthoDB" id="70570at2759"/>
<organism evidence="6 7">
    <name type="scientific">Saprolegnia parasitica (strain CBS 223.65)</name>
    <dbReference type="NCBI Taxonomy" id="695850"/>
    <lineage>
        <taxon>Eukaryota</taxon>
        <taxon>Sar</taxon>
        <taxon>Stramenopiles</taxon>
        <taxon>Oomycota</taxon>
        <taxon>Saprolegniomycetes</taxon>
        <taxon>Saprolegniales</taxon>
        <taxon>Saprolegniaceae</taxon>
        <taxon>Saprolegnia</taxon>
    </lineage>
</organism>
<name>A0A067CFW0_SAPPC</name>